<gene>
    <name evidence="1" type="ORF">VTL71DRAFT_8626</name>
</gene>
<name>A0ABR4CY86_9HELO</name>
<dbReference type="Gene3D" id="2.160.20.80">
    <property type="entry name" value="E3 ubiquitin-protein ligase SopA"/>
    <property type="match status" value="1"/>
</dbReference>
<keyword evidence="2" id="KW-1185">Reference proteome</keyword>
<reference evidence="1 2" key="1">
    <citation type="journal article" date="2024" name="Commun. Biol.">
        <title>Comparative genomic analysis of thermophilic fungi reveals convergent evolutionary adaptations and gene losses.</title>
        <authorList>
            <person name="Steindorff A.S."/>
            <person name="Aguilar-Pontes M.V."/>
            <person name="Robinson A.J."/>
            <person name="Andreopoulos B."/>
            <person name="LaButti K."/>
            <person name="Kuo A."/>
            <person name="Mondo S."/>
            <person name="Riley R."/>
            <person name="Otillar R."/>
            <person name="Haridas S."/>
            <person name="Lipzen A."/>
            <person name="Grimwood J."/>
            <person name="Schmutz J."/>
            <person name="Clum A."/>
            <person name="Reid I.D."/>
            <person name="Moisan M.C."/>
            <person name="Butler G."/>
            <person name="Nguyen T.T.M."/>
            <person name="Dewar K."/>
            <person name="Conant G."/>
            <person name="Drula E."/>
            <person name="Henrissat B."/>
            <person name="Hansel C."/>
            <person name="Singer S."/>
            <person name="Hutchinson M.I."/>
            <person name="de Vries R.P."/>
            <person name="Natvig D.O."/>
            <person name="Powell A.J."/>
            <person name="Tsang A."/>
            <person name="Grigoriev I.V."/>
        </authorList>
    </citation>
    <scope>NUCLEOTIDE SEQUENCE [LARGE SCALE GENOMIC DNA]</scope>
    <source>
        <strain evidence="1 2">CBS 494.80</strain>
    </source>
</reference>
<sequence length="207" mass="23227">MSIQDPKMETVKSELALTTNTLPVHRPAVIGATLHNLTFTTSTFTNCILSDCIISESTLTNCAISNSVLNSCTVTGASPSQKTISPFTLRKLPYELREMVFKDCLEIKNGKSPALMVALRGDKELYEHALKVYYRINYYTIDTQRAMKDQAVALQRLSQRALLGMKKLRVDVDQTTYNKLTHNDMISELAKKAAIEKRTSWSQESLS</sequence>
<accession>A0ABR4CY86</accession>
<protein>
    <submittedName>
        <fullName evidence="1">Uncharacterized protein</fullName>
    </submittedName>
</protein>
<evidence type="ECO:0000313" key="1">
    <source>
        <dbReference type="EMBL" id="KAL2074847.1"/>
    </source>
</evidence>
<dbReference type="EMBL" id="JAZHXI010000002">
    <property type="protein sequence ID" value="KAL2074847.1"/>
    <property type="molecule type" value="Genomic_DNA"/>
</dbReference>
<dbReference type="SUPFAM" id="SSF141571">
    <property type="entry name" value="Pentapeptide repeat-like"/>
    <property type="match status" value="1"/>
</dbReference>
<dbReference type="Proteomes" id="UP001595075">
    <property type="component" value="Unassembled WGS sequence"/>
</dbReference>
<evidence type="ECO:0000313" key="2">
    <source>
        <dbReference type="Proteomes" id="UP001595075"/>
    </source>
</evidence>
<comment type="caution">
    <text evidence="1">The sequence shown here is derived from an EMBL/GenBank/DDBJ whole genome shotgun (WGS) entry which is preliminary data.</text>
</comment>
<proteinExistence type="predicted"/>
<organism evidence="1 2">
    <name type="scientific">Oculimacula yallundae</name>
    <dbReference type="NCBI Taxonomy" id="86028"/>
    <lineage>
        <taxon>Eukaryota</taxon>
        <taxon>Fungi</taxon>
        <taxon>Dikarya</taxon>
        <taxon>Ascomycota</taxon>
        <taxon>Pezizomycotina</taxon>
        <taxon>Leotiomycetes</taxon>
        <taxon>Helotiales</taxon>
        <taxon>Ploettnerulaceae</taxon>
        <taxon>Oculimacula</taxon>
    </lineage>
</organism>